<protein>
    <submittedName>
        <fullName evidence="1">Uncharacterized protein</fullName>
    </submittedName>
</protein>
<sequence length="112" mass="12639">MTTFNAYKNLYKPAFYYPTAQGYTLDLFLPVQVGSRQLAASPHHNVQDEQINLIFKAGSGFEMSSSICSWSRWNPSGSKYSSSAITAHELITEQEQRRNRQTSILHLGSFTS</sequence>
<dbReference type="AlphaFoldDB" id="A0A4C1TCX7"/>
<comment type="caution">
    <text evidence="1">The sequence shown here is derived from an EMBL/GenBank/DDBJ whole genome shotgun (WGS) entry which is preliminary data.</text>
</comment>
<organism evidence="1 2">
    <name type="scientific">Eumeta variegata</name>
    <name type="common">Bagworm moth</name>
    <name type="synonym">Eumeta japonica</name>
    <dbReference type="NCBI Taxonomy" id="151549"/>
    <lineage>
        <taxon>Eukaryota</taxon>
        <taxon>Metazoa</taxon>
        <taxon>Ecdysozoa</taxon>
        <taxon>Arthropoda</taxon>
        <taxon>Hexapoda</taxon>
        <taxon>Insecta</taxon>
        <taxon>Pterygota</taxon>
        <taxon>Neoptera</taxon>
        <taxon>Endopterygota</taxon>
        <taxon>Lepidoptera</taxon>
        <taxon>Glossata</taxon>
        <taxon>Ditrysia</taxon>
        <taxon>Tineoidea</taxon>
        <taxon>Psychidae</taxon>
        <taxon>Oiketicinae</taxon>
        <taxon>Eumeta</taxon>
    </lineage>
</organism>
<evidence type="ECO:0000313" key="1">
    <source>
        <dbReference type="EMBL" id="GBP11161.1"/>
    </source>
</evidence>
<accession>A0A4C1TCX7</accession>
<gene>
    <name evidence="1" type="ORF">EVAR_5995_1</name>
</gene>
<dbReference type="EMBL" id="BGZK01000045">
    <property type="protein sequence ID" value="GBP11161.1"/>
    <property type="molecule type" value="Genomic_DNA"/>
</dbReference>
<dbReference type="Proteomes" id="UP000299102">
    <property type="component" value="Unassembled WGS sequence"/>
</dbReference>
<keyword evidence="2" id="KW-1185">Reference proteome</keyword>
<reference evidence="1 2" key="1">
    <citation type="journal article" date="2019" name="Commun. Biol.">
        <title>The bagworm genome reveals a unique fibroin gene that provides high tensile strength.</title>
        <authorList>
            <person name="Kono N."/>
            <person name="Nakamura H."/>
            <person name="Ohtoshi R."/>
            <person name="Tomita M."/>
            <person name="Numata K."/>
            <person name="Arakawa K."/>
        </authorList>
    </citation>
    <scope>NUCLEOTIDE SEQUENCE [LARGE SCALE GENOMIC DNA]</scope>
</reference>
<evidence type="ECO:0000313" key="2">
    <source>
        <dbReference type="Proteomes" id="UP000299102"/>
    </source>
</evidence>
<name>A0A4C1TCX7_EUMVA</name>
<proteinExistence type="predicted"/>